<evidence type="ECO:0000256" key="2">
    <source>
        <dbReference type="ARBA" id="ARBA00023315"/>
    </source>
</evidence>
<dbReference type="InterPro" id="IPR016181">
    <property type="entry name" value="Acyl_CoA_acyltransferase"/>
</dbReference>
<dbReference type="EMBL" id="CP049801">
    <property type="protein sequence ID" value="QIO07539.1"/>
    <property type="molecule type" value="Genomic_DNA"/>
</dbReference>
<name>A0A6G8S023_9GAMM</name>
<keyword evidence="5" id="KW-1185">Reference proteome</keyword>
<dbReference type="PANTHER" id="PTHR43800">
    <property type="entry name" value="PEPTIDYL-LYSINE N-ACETYLTRANSFERASE YJAB"/>
    <property type="match status" value="1"/>
</dbReference>
<dbReference type="PANTHER" id="PTHR43800:SF1">
    <property type="entry name" value="PEPTIDYL-LYSINE N-ACETYLTRANSFERASE YJAB"/>
    <property type="match status" value="1"/>
</dbReference>
<evidence type="ECO:0000313" key="5">
    <source>
        <dbReference type="Proteomes" id="UP000502297"/>
    </source>
</evidence>
<evidence type="ECO:0000259" key="3">
    <source>
        <dbReference type="PROSITE" id="PS51186"/>
    </source>
</evidence>
<dbReference type="Gene3D" id="3.40.630.30">
    <property type="match status" value="1"/>
</dbReference>
<feature type="domain" description="N-acetyltransferase" evidence="3">
    <location>
        <begin position="1"/>
        <end position="154"/>
    </location>
</feature>
<organism evidence="4 5">
    <name type="scientific">Acinetobacter shaoyimingii</name>
    <dbReference type="NCBI Taxonomy" id="2715164"/>
    <lineage>
        <taxon>Bacteria</taxon>
        <taxon>Pseudomonadati</taxon>
        <taxon>Pseudomonadota</taxon>
        <taxon>Gammaproteobacteria</taxon>
        <taxon>Moraxellales</taxon>
        <taxon>Moraxellaceae</taxon>
        <taxon>Acinetobacter</taxon>
    </lineage>
</organism>
<proteinExistence type="predicted"/>
<reference evidence="4 5" key="1">
    <citation type="submission" date="2020-03" db="EMBL/GenBank/DDBJ databases">
        <authorList>
            <person name="Zhu W."/>
        </authorList>
    </citation>
    <scope>NUCLEOTIDE SEQUENCE [LARGE SCALE GENOMIC DNA]</scope>
    <source>
        <strain evidence="4 5">323-1</strain>
    </source>
</reference>
<dbReference type="GO" id="GO:0016747">
    <property type="term" value="F:acyltransferase activity, transferring groups other than amino-acyl groups"/>
    <property type="evidence" value="ECO:0007669"/>
    <property type="project" value="InterPro"/>
</dbReference>
<accession>A0A6G8S023</accession>
<dbReference type="PROSITE" id="PS51186">
    <property type="entry name" value="GNAT"/>
    <property type="match status" value="1"/>
</dbReference>
<evidence type="ECO:0000313" key="4">
    <source>
        <dbReference type="EMBL" id="QIO07539.1"/>
    </source>
</evidence>
<dbReference type="AlphaFoldDB" id="A0A6G8S023"/>
<gene>
    <name evidence="4" type="ORF">G8E00_13175</name>
</gene>
<dbReference type="CDD" id="cd04301">
    <property type="entry name" value="NAT_SF"/>
    <property type="match status" value="1"/>
</dbReference>
<keyword evidence="2" id="KW-0012">Acyltransferase</keyword>
<dbReference type="InterPro" id="IPR000182">
    <property type="entry name" value="GNAT_dom"/>
</dbReference>
<dbReference type="Pfam" id="PF13673">
    <property type="entry name" value="Acetyltransf_10"/>
    <property type="match status" value="1"/>
</dbReference>
<sequence>MSIQKAELADAEFILNLQKKAYQTEAEIYQDWNIPPLTQTLDELINEFDKQSILKAVINTETQHQRIVGSVQTFEGSDVVQVGRLMVDPQFQGQGIGSMLLDAVEQLYPKQRLELFTGHLSQENLKLYQKRGYAIFKEEQIHSDLKFIYLYKVSPYKVS</sequence>
<keyword evidence="1 4" id="KW-0808">Transferase</keyword>
<evidence type="ECO:0000256" key="1">
    <source>
        <dbReference type="ARBA" id="ARBA00022679"/>
    </source>
</evidence>
<dbReference type="Proteomes" id="UP000502297">
    <property type="component" value="Chromosome"/>
</dbReference>
<dbReference type="SUPFAM" id="SSF55729">
    <property type="entry name" value="Acyl-CoA N-acyltransferases (Nat)"/>
    <property type="match status" value="1"/>
</dbReference>
<dbReference type="KEGG" id="asha:G8E00_13175"/>
<protein>
    <submittedName>
        <fullName evidence="4">GNAT family N-acetyltransferase</fullName>
    </submittedName>
</protein>